<feature type="binding site" description="covalent" evidence="6">
    <location>
        <position position="201"/>
    </location>
    <ligand>
        <name>heme c</name>
        <dbReference type="ChEBI" id="CHEBI:61717"/>
        <label>2</label>
    </ligand>
</feature>
<evidence type="ECO:0000259" key="9">
    <source>
        <dbReference type="PROSITE" id="PS51007"/>
    </source>
</evidence>
<keyword evidence="3 7" id="KW-0479">Metal-binding</keyword>
<accession>A0A2C6DN27</accession>
<dbReference type="Proteomes" id="UP000224974">
    <property type="component" value="Unassembled WGS sequence"/>
</dbReference>
<keyword evidence="8" id="KW-0812">Transmembrane</keyword>
<dbReference type="Gene3D" id="1.10.760.10">
    <property type="entry name" value="Cytochrome c-like domain"/>
    <property type="match status" value="2"/>
</dbReference>
<reference evidence="11" key="1">
    <citation type="submission" date="2017-09" db="EMBL/GenBank/DDBJ databases">
        <title>FDA dAtabase for Regulatory Grade micrObial Sequences (FDA-ARGOS): Supporting development and validation of Infectious Disease Dx tests.</title>
        <authorList>
            <person name="Minogue T."/>
            <person name="Wolcott M."/>
            <person name="Wasieloski L."/>
            <person name="Aguilar W."/>
            <person name="Moore D."/>
            <person name="Tallon L."/>
            <person name="Sadzewicz L."/>
            <person name="Ott S."/>
            <person name="Zhao X."/>
            <person name="Nagaraj S."/>
            <person name="Vavikolanu K."/>
            <person name="Aluvathingal J."/>
            <person name="Nadendla S."/>
            <person name="Sichtig H."/>
        </authorList>
    </citation>
    <scope>NUCLEOTIDE SEQUENCE [LARGE SCALE GENOMIC DNA]</scope>
    <source>
        <strain evidence="11">FDAARGOS_387</strain>
    </source>
</reference>
<feature type="binding site" description="covalent" evidence="6">
    <location>
        <position position="54"/>
    </location>
    <ligand>
        <name>heme c</name>
        <dbReference type="ChEBI" id="CHEBI:61717"/>
        <label>1</label>
    </ligand>
</feature>
<dbReference type="InterPro" id="IPR036909">
    <property type="entry name" value="Cyt_c-like_dom_sf"/>
</dbReference>
<feature type="binding site" description="covalent" evidence="6">
    <location>
        <position position="320"/>
    </location>
    <ligand>
        <name>heme c</name>
        <dbReference type="ChEBI" id="CHEBI:61717"/>
        <label>3</label>
    </ligand>
</feature>
<protein>
    <submittedName>
        <fullName evidence="10">Cytochrome C oxidase Cbb3</fullName>
    </submittedName>
</protein>
<dbReference type="OrthoDB" id="9811281at2"/>
<feature type="domain" description="Cytochrome c" evidence="9">
    <location>
        <begin position="40"/>
        <end position="143"/>
    </location>
</feature>
<keyword evidence="2 6" id="KW-0349">Heme</keyword>
<dbReference type="InterPro" id="IPR009056">
    <property type="entry name" value="Cyt_c-like_dom"/>
</dbReference>
<evidence type="ECO:0000256" key="3">
    <source>
        <dbReference type="ARBA" id="ARBA00022723"/>
    </source>
</evidence>
<dbReference type="EMBL" id="PDDX01000001">
    <property type="protein sequence ID" value="PHI30194.1"/>
    <property type="molecule type" value="Genomic_DNA"/>
</dbReference>
<comment type="cofactor">
    <cofactor evidence="6">
        <name>heme c</name>
        <dbReference type="ChEBI" id="CHEBI:61717"/>
    </cofactor>
    <text evidence="6">Binds 3 heme c groups covalently per subunit.</text>
</comment>
<gene>
    <name evidence="10" type="ORF">CRN84_13020</name>
</gene>
<keyword evidence="1" id="KW-0813">Transport</keyword>
<dbReference type="Pfam" id="PF00034">
    <property type="entry name" value="Cytochrom_C"/>
    <property type="match status" value="2"/>
</dbReference>
<dbReference type="GO" id="GO:0016614">
    <property type="term" value="F:oxidoreductase activity, acting on CH-OH group of donors"/>
    <property type="evidence" value="ECO:0007669"/>
    <property type="project" value="InterPro"/>
</dbReference>
<keyword evidence="8" id="KW-1133">Transmembrane helix</keyword>
<dbReference type="SUPFAM" id="SSF46626">
    <property type="entry name" value="Cytochrome c"/>
    <property type="match status" value="3"/>
</dbReference>
<keyword evidence="4" id="KW-0249">Electron transport</keyword>
<dbReference type="PROSITE" id="PS51007">
    <property type="entry name" value="CYTC"/>
    <property type="match status" value="3"/>
</dbReference>
<evidence type="ECO:0000313" key="10">
    <source>
        <dbReference type="EMBL" id="PHI30194.1"/>
    </source>
</evidence>
<feature type="transmembrane region" description="Helical" evidence="8">
    <location>
        <begin position="5"/>
        <end position="22"/>
    </location>
</feature>
<feature type="binding site" description="axial binding residue" evidence="7">
    <location>
        <position position="321"/>
    </location>
    <ligand>
        <name>heme c</name>
        <dbReference type="ChEBI" id="CHEBI:61717"/>
        <label>3</label>
    </ligand>
    <ligandPart>
        <name>Fe</name>
        <dbReference type="ChEBI" id="CHEBI:18248"/>
    </ligandPart>
</feature>
<evidence type="ECO:0000256" key="2">
    <source>
        <dbReference type="ARBA" id="ARBA00022617"/>
    </source>
</evidence>
<dbReference type="PANTHER" id="PTHR35008">
    <property type="entry name" value="BLL4482 PROTEIN-RELATED"/>
    <property type="match status" value="1"/>
</dbReference>
<feature type="binding site" description="axial binding residue" evidence="7">
    <location>
        <position position="58"/>
    </location>
    <ligand>
        <name>heme c</name>
        <dbReference type="ChEBI" id="CHEBI:61717"/>
        <label>1</label>
    </ligand>
    <ligandPart>
        <name>Fe</name>
        <dbReference type="ChEBI" id="CHEBI:18248"/>
    </ligandPart>
</feature>
<feature type="binding site" description="covalent" evidence="6">
    <location>
        <position position="317"/>
    </location>
    <ligand>
        <name>heme c</name>
        <dbReference type="ChEBI" id="CHEBI:61717"/>
        <label>3</label>
    </ligand>
</feature>
<evidence type="ECO:0000256" key="5">
    <source>
        <dbReference type="ARBA" id="ARBA00023004"/>
    </source>
</evidence>
<evidence type="ECO:0000256" key="6">
    <source>
        <dbReference type="PIRSR" id="PIRSR000018-50"/>
    </source>
</evidence>
<comment type="caution">
    <text evidence="10">The sequence shown here is derived from an EMBL/GenBank/DDBJ whole genome shotgun (WGS) entry which is preliminary data.</text>
</comment>
<sequence length="415" mass="45554">MMKRFFLGIIVIAIIAIALLWWRENRTYDGPVQTVKANAEQITRGYYLTKAADCEACHTAAGGAPLAGGVPLDTPFGTLYGTNITPDPDAGIGRWTSDDFYNALTKGIAPGGRHLYPAMPYTSFKEITRQDSDDMYAYLMTRTPVNQSPPENKLPFPYNQRMALIGWNLLFLDDQPIKASSEGNSDLWHRGRYLSNALGHCGECHTPRGVLGQVESDNPMAGGNLGRFIAPDITPDSLAARGWTTTTMNQFLSTGITDKATAFSEMHTVIDLSTRFLTKEDALALTTYLMGDKAPEPAKMTATQGNNNGRLTYLNQCAGCHSLDGEGKPHVAVAMDGNTTLRQPDARNLVVSILDGLPAQNFPNNESMQSMPGFSHRLSNKEIADLVNYLRATWGGQPEDITEKHVEELRQQPDH</sequence>
<keyword evidence="5 7" id="KW-0408">Iron</keyword>
<feature type="binding site" description="axial binding residue" evidence="7">
    <location>
        <position position="205"/>
    </location>
    <ligand>
        <name>heme c</name>
        <dbReference type="ChEBI" id="CHEBI:61717"/>
        <label>2</label>
    </ligand>
    <ligandPart>
        <name>Fe</name>
        <dbReference type="ChEBI" id="CHEBI:18248"/>
    </ligandPart>
</feature>
<evidence type="ECO:0000256" key="4">
    <source>
        <dbReference type="ARBA" id="ARBA00022982"/>
    </source>
</evidence>
<evidence type="ECO:0000256" key="7">
    <source>
        <dbReference type="PIRSR" id="PIRSR000018-51"/>
    </source>
</evidence>
<feature type="binding site" description="covalent" evidence="6">
    <location>
        <position position="57"/>
    </location>
    <ligand>
        <name>heme c</name>
        <dbReference type="ChEBI" id="CHEBI:61717"/>
        <label>1</label>
    </ligand>
</feature>
<feature type="domain" description="Cytochrome c" evidence="9">
    <location>
        <begin position="304"/>
        <end position="394"/>
    </location>
</feature>
<dbReference type="PRINTS" id="PR00605">
    <property type="entry name" value="CYTCHROMECIC"/>
</dbReference>
<evidence type="ECO:0000256" key="1">
    <source>
        <dbReference type="ARBA" id="ARBA00022448"/>
    </source>
</evidence>
<dbReference type="GO" id="GO:0016020">
    <property type="term" value="C:membrane"/>
    <property type="evidence" value="ECO:0007669"/>
    <property type="project" value="InterPro"/>
</dbReference>
<dbReference type="STRING" id="1111728.GCA_000427805_00800"/>
<dbReference type="GO" id="GO:0020037">
    <property type="term" value="F:heme binding"/>
    <property type="evidence" value="ECO:0007669"/>
    <property type="project" value="InterPro"/>
</dbReference>
<dbReference type="PIRSF" id="PIRSF000018">
    <property type="entry name" value="Mb_ADH_cyt_c"/>
    <property type="match status" value="1"/>
</dbReference>
<organism evidence="10 11">
    <name type="scientific">Budvicia aquatica</name>
    <dbReference type="NCBI Taxonomy" id="82979"/>
    <lineage>
        <taxon>Bacteria</taxon>
        <taxon>Pseudomonadati</taxon>
        <taxon>Pseudomonadota</taxon>
        <taxon>Gammaproteobacteria</taxon>
        <taxon>Enterobacterales</taxon>
        <taxon>Budviciaceae</taxon>
        <taxon>Budvicia</taxon>
    </lineage>
</organism>
<name>A0A2C6DN27_9GAMM</name>
<dbReference type="PANTHER" id="PTHR35008:SF4">
    <property type="entry name" value="BLL4482 PROTEIN"/>
    <property type="match status" value="1"/>
</dbReference>
<dbReference type="AlphaFoldDB" id="A0A2C6DN27"/>
<evidence type="ECO:0000256" key="8">
    <source>
        <dbReference type="SAM" id="Phobius"/>
    </source>
</evidence>
<keyword evidence="8" id="KW-0472">Membrane</keyword>
<feature type="binding site" description="covalent" evidence="6">
    <location>
        <position position="204"/>
    </location>
    <ligand>
        <name>heme c</name>
        <dbReference type="ChEBI" id="CHEBI:61717"/>
        <label>2</label>
    </ligand>
</feature>
<dbReference type="GO" id="GO:0009055">
    <property type="term" value="F:electron transfer activity"/>
    <property type="evidence" value="ECO:0007669"/>
    <property type="project" value="InterPro"/>
</dbReference>
<feature type="domain" description="Cytochrome c" evidence="9">
    <location>
        <begin position="186"/>
        <end position="293"/>
    </location>
</feature>
<keyword evidence="11" id="KW-1185">Reference proteome</keyword>
<dbReference type="InterPro" id="IPR051459">
    <property type="entry name" value="Cytochrome_c-type_DH"/>
</dbReference>
<dbReference type="InterPro" id="IPR014353">
    <property type="entry name" value="Membr-bd_ADH_cyt_c"/>
</dbReference>
<dbReference type="RefSeq" id="WP_029093962.1">
    <property type="nucleotide sequence ID" value="NZ_PDDX01000001.1"/>
</dbReference>
<dbReference type="GO" id="GO:0005506">
    <property type="term" value="F:iron ion binding"/>
    <property type="evidence" value="ECO:0007669"/>
    <property type="project" value="InterPro"/>
</dbReference>
<proteinExistence type="predicted"/>
<dbReference type="InterPro" id="IPR008168">
    <property type="entry name" value="Cyt_C_IC"/>
</dbReference>
<evidence type="ECO:0000313" key="11">
    <source>
        <dbReference type="Proteomes" id="UP000224974"/>
    </source>
</evidence>